<dbReference type="EMBL" id="KZ502191">
    <property type="protein sequence ID" value="PKU82369.1"/>
    <property type="molecule type" value="Genomic_DNA"/>
</dbReference>
<sequence>MEKRERIEDFKDAALHSATKRRKCELLAWNWPATFTLDVLEFKEFAQRPDAYAKLCAMISSSIYGHVNVKKAIVCLLFGDSKKRLQIGVRLRGEIYVLLFGDSSIAKSQMLQTAEQEASLVDSIAPSLALPKAISNAVS</sequence>
<organism evidence="4 5">
    <name type="scientific">Dendrobium catenatum</name>
    <dbReference type="NCBI Taxonomy" id="906689"/>
    <lineage>
        <taxon>Eukaryota</taxon>
        <taxon>Viridiplantae</taxon>
        <taxon>Streptophyta</taxon>
        <taxon>Embryophyta</taxon>
        <taxon>Tracheophyta</taxon>
        <taxon>Spermatophyta</taxon>
        <taxon>Magnoliopsida</taxon>
        <taxon>Liliopsida</taxon>
        <taxon>Asparagales</taxon>
        <taxon>Orchidaceae</taxon>
        <taxon>Epidendroideae</taxon>
        <taxon>Malaxideae</taxon>
        <taxon>Dendrobiinae</taxon>
        <taxon>Dendrobium</taxon>
    </lineage>
</organism>
<dbReference type="InterPro" id="IPR001208">
    <property type="entry name" value="MCM_dom"/>
</dbReference>
<dbReference type="GO" id="GO:0042555">
    <property type="term" value="C:MCM complex"/>
    <property type="evidence" value="ECO:0007669"/>
    <property type="project" value="TreeGrafter"/>
</dbReference>
<dbReference type="Gene3D" id="3.40.50.300">
    <property type="entry name" value="P-loop containing nucleotide triphosphate hydrolases"/>
    <property type="match status" value="1"/>
</dbReference>
<dbReference type="Proteomes" id="UP000233837">
    <property type="component" value="Unassembled WGS sequence"/>
</dbReference>
<evidence type="ECO:0000313" key="4">
    <source>
        <dbReference type="EMBL" id="PKU82369.1"/>
    </source>
</evidence>
<name>A0A2I0X373_9ASPA</name>
<dbReference type="GO" id="GO:0006270">
    <property type="term" value="P:DNA replication initiation"/>
    <property type="evidence" value="ECO:0007669"/>
    <property type="project" value="TreeGrafter"/>
</dbReference>
<accession>A0A2I0X373</accession>
<dbReference type="PROSITE" id="PS50051">
    <property type="entry name" value="MCM_2"/>
    <property type="match status" value="1"/>
</dbReference>
<protein>
    <submittedName>
        <fullName evidence="4">DNA replication licensing factor MCM3 like</fullName>
    </submittedName>
</protein>
<keyword evidence="1" id="KW-0547">Nucleotide-binding</keyword>
<dbReference type="GO" id="GO:0043138">
    <property type="term" value="F:3'-5' DNA helicase activity"/>
    <property type="evidence" value="ECO:0007669"/>
    <property type="project" value="TreeGrafter"/>
</dbReference>
<gene>
    <name evidence="4" type="primary">MCM3</name>
    <name evidence="4" type="ORF">MA16_Dca005374</name>
</gene>
<reference evidence="4 5" key="2">
    <citation type="journal article" date="2017" name="Nature">
        <title>The Apostasia genome and the evolution of orchids.</title>
        <authorList>
            <person name="Zhang G.Q."/>
            <person name="Liu K.W."/>
            <person name="Li Z."/>
            <person name="Lohaus R."/>
            <person name="Hsiao Y.Y."/>
            <person name="Niu S.C."/>
            <person name="Wang J.Y."/>
            <person name="Lin Y.C."/>
            <person name="Xu Q."/>
            <person name="Chen L.J."/>
            <person name="Yoshida K."/>
            <person name="Fujiwara S."/>
            <person name="Wang Z.W."/>
            <person name="Zhang Y.Q."/>
            <person name="Mitsuda N."/>
            <person name="Wang M."/>
            <person name="Liu G.H."/>
            <person name="Pecoraro L."/>
            <person name="Huang H.X."/>
            <person name="Xiao X.J."/>
            <person name="Lin M."/>
            <person name="Wu X.Y."/>
            <person name="Wu W.L."/>
            <person name="Chen Y.Y."/>
            <person name="Chang S.B."/>
            <person name="Sakamoto S."/>
            <person name="Ohme-Takagi M."/>
            <person name="Yagi M."/>
            <person name="Zeng S.J."/>
            <person name="Shen C.Y."/>
            <person name="Yeh C.M."/>
            <person name="Luo Y.B."/>
            <person name="Tsai W.C."/>
            <person name="Van de Peer Y."/>
            <person name="Liu Z.J."/>
        </authorList>
    </citation>
    <scope>NUCLEOTIDE SEQUENCE [LARGE SCALE GENOMIC DNA]</scope>
    <source>
        <tissue evidence="4">The whole plant</tissue>
    </source>
</reference>
<keyword evidence="2" id="KW-0067">ATP-binding</keyword>
<dbReference type="GO" id="GO:0005634">
    <property type="term" value="C:nucleus"/>
    <property type="evidence" value="ECO:0007669"/>
    <property type="project" value="TreeGrafter"/>
</dbReference>
<dbReference type="PANTHER" id="PTHR11630">
    <property type="entry name" value="DNA REPLICATION LICENSING FACTOR MCM FAMILY MEMBER"/>
    <property type="match status" value="1"/>
</dbReference>
<evidence type="ECO:0000256" key="1">
    <source>
        <dbReference type="ARBA" id="ARBA00022741"/>
    </source>
</evidence>
<dbReference type="PANTHER" id="PTHR11630:SF42">
    <property type="entry name" value="DNA REPLICATION LICENSING FACTOR MCM5"/>
    <property type="match status" value="1"/>
</dbReference>
<dbReference type="Pfam" id="PF00493">
    <property type="entry name" value="MCM"/>
    <property type="match status" value="1"/>
</dbReference>
<dbReference type="STRING" id="906689.A0A2I0X373"/>
<proteinExistence type="predicted"/>
<feature type="domain" description="MCM C-terminal AAA(+) ATPase" evidence="3">
    <location>
        <begin position="51"/>
        <end position="118"/>
    </location>
</feature>
<evidence type="ECO:0000259" key="3">
    <source>
        <dbReference type="PROSITE" id="PS50051"/>
    </source>
</evidence>
<evidence type="ECO:0000313" key="5">
    <source>
        <dbReference type="Proteomes" id="UP000233837"/>
    </source>
</evidence>
<dbReference type="AlphaFoldDB" id="A0A2I0X373"/>
<evidence type="ECO:0000256" key="2">
    <source>
        <dbReference type="ARBA" id="ARBA00022840"/>
    </source>
</evidence>
<dbReference type="GO" id="GO:0017116">
    <property type="term" value="F:single-stranded DNA helicase activity"/>
    <property type="evidence" value="ECO:0007669"/>
    <property type="project" value="TreeGrafter"/>
</dbReference>
<dbReference type="GO" id="GO:0003697">
    <property type="term" value="F:single-stranded DNA binding"/>
    <property type="evidence" value="ECO:0007669"/>
    <property type="project" value="TreeGrafter"/>
</dbReference>
<dbReference type="GO" id="GO:0000727">
    <property type="term" value="P:double-strand break repair via break-induced replication"/>
    <property type="evidence" value="ECO:0007669"/>
    <property type="project" value="TreeGrafter"/>
</dbReference>
<dbReference type="InterPro" id="IPR031327">
    <property type="entry name" value="MCM"/>
</dbReference>
<reference evidence="4 5" key="1">
    <citation type="journal article" date="2016" name="Sci. Rep.">
        <title>The Dendrobium catenatum Lindl. genome sequence provides insights into polysaccharide synthase, floral development and adaptive evolution.</title>
        <authorList>
            <person name="Zhang G.Q."/>
            <person name="Xu Q."/>
            <person name="Bian C."/>
            <person name="Tsai W.C."/>
            <person name="Yeh C.M."/>
            <person name="Liu K.W."/>
            <person name="Yoshida K."/>
            <person name="Zhang L.S."/>
            <person name="Chang S.B."/>
            <person name="Chen F."/>
            <person name="Shi Y."/>
            <person name="Su Y.Y."/>
            <person name="Zhang Y.Q."/>
            <person name="Chen L.J."/>
            <person name="Yin Y."/>
            <person name="Lin M."/>
            <person name="Huang H."/>
            <person name="Deng H."/>
            <person name="Wang Z.W."/>
            <person name="Zhu S.L."/>
            <person name="Zhao X."/>
            <person name="Deng C."/>
            <person name="Niu S.C."/>
            <person name="Huang J."/>
            <person name="Wang M."/>
            <person name="Liu G.H."/>
            <person name="Yang H.J."/>
            <person name="Xiao X.J."/>
            <person name="Hsiao Y.Y."/>
            <person name="Wu W.L."/>
            <person name="Chen Y.Y."/>
            <person name="Mitsuda N."/>
            <person name="Ohme-Takagi M."/>
            <person name="Luo Y.B."/>
            <person name="Van de Peer Y."/>
            <person name="Liu Z.J."/>
        </authorList>
    </citation>
    <scope>NUCLEOTIDE SEQUENCE [LARGE SCALE GENOMIC DNA]</scope>
    <source>
        <tissue evidence="4">The whole plant</tissue>
    </source>
</reference>
<dbReference type="GO" id="GO:0005524">
    <property type="term" value="F:ATP binding"/>
    <property type="evidence" value="ECO:0007669"/>
    <property type="project" value="UniProtKB-KW"/>
</dbReference>
<keyword evidence="5" id="KW-1185">Reference proteome</keyword>
<dbReference type="InterPro" id="IPR027417">
    <property type="entry name" value="P-loop_NTPase"/>
</dbReference>